<evidence type="ECO:0000313" key="3">
    <source>
        <dbReference type="EMBL" id="MFB9758439.1"/>
    </source>
</evidence>
<keyword evidence="3" id="KW-0762">Sugar transport</keyword>
<proteinExistence type="predicted"/>
<sequence>MKKVAIICGTGVATSTIVVGKVKSFLENKGIKATIIQSKISDIANRSEDFDLIISTTHIPSTVKTQTISGVPILTGVGADVVFHKIAEALS</sequence>
<accession>A0ABV5WCY3</accession>
<organism evidence="3 4">
    <name type="scientific">Ectobacillus funiculus</name>
    <dbReference type="NCBI Taxonomy" id="137993"/>
    <lineage>
        <taxon>Bacteria</taxon>
        <taxon>Bacillati</taxon>
        <taxon>Bacillota</taxon>
        <taxon>Bacilli</taxon>
        <taxon>Bacillales</taxon>
        <taxon>Bacillaceae</taxon>
        <taxon>Ectobacillus</taxon>
    </lineage>
</organism>
<evidence type="ECO:0000256" key="1">
    <source>
        <dbReference type="ARBA" id="ARBA00022679"/>
    </source>
</evidence>
<reference evidence="3 4" key="1">
    <citation type="submission" date="2024-09" db="EMBL/GenBank/DDBJ databases">
        <authorList>
            <person name="Sun Q."/>
            <person name="Mori K."/>
        </authorList>
    </citation>
    <scope>NUCLEOTIDE SEQUENCE [LARGE SCALE GENOMIC DNA]</scope>
    <source>
        <strain evidence="3 4">JCM 11201</strain>
    </source>
</reference>
<dbReference type="CDD" id="cd05566">
    <property type="entry name" value="PTS_IIB_galactitol"/>
    <property type="match status" value="1"/>
</dbReference>
<name>A0ABV5WCY3_9BACI</name>
<dbReference type="EC" id="2.7.1.-" evidence="3"/>
<keyword evidence="3" id="KW-0813">Transport</keyword>
<comment type="caution">
    <text evidence="3">The sequence shown here is derived from an EMBL/GenBank/DDBJ whole genome shotgun (WGS) entry which is preliminary data.</text>
</comment>
<gene>
    <name evidence="3" type="ORF">ACFFMS_07880</name>
</gene>
<feature type="domain" description="PTS EIIB type-2" evidence="2">
    <location>
        <begin position="2"/>
        <end position="91"/>
    </location>
</feature>
<dbReference type="PROSITE" id="PS51099">
    <property type="entry name" value="PTS_EIIB_TYPE_2"/>
    <property type="match status" value="1"/>
</dbReference>
<dbReference type="GO" id="GO:0016740">
    <property type="term" value="F:transferase activity"/>
    <property type="evidence" value="ECO:0007669"/>
    <property type="project" value="UniProtKB-KW"/>
</dbReference>
<evidence type="ECO:0000259" key="2">
    <source>
        <dbReference type="PROSITE" id="PS51099"/>
    </source>
</evidence>
<dbReference type="InterPro" id="IPR013011">
    <property type="entry name" value="PTS_EIIB_2"/>
</dbReference>
<keyword evidence="4" id="KW-1185">Reference proteome</keyword>
<dbReference type="Gene3D" id="3.40.50.2300">
    <property type="match status" value="1"/>
</dbReference>
<dbReference type="Pfam" id="PF02302">
    <property type="entry name" value="PTS_IIB"/>
    <property type="match status" value="1"/>
</dbReference>
<protein>
    <submittedName>
        <fullName evidence="3">PTS sugar transporter subunit IIB</fullName>
        <ecNumber evidence="3">2.7.1.-</ecNumber>
    </submittedName>
</protein>
<dbReference type="RefSeq" id="WP_379948714.1">
    <property type="nucleotide sequence ID" value="NZ_JBHMAF010000032.1"/>
</dbReference>
<dbReference type="InterPro" id="IPR003501">
    <property type="entry name" value="PTS_EIIB_2/3"/>
</dbReference>
<dbReference type="Proteomes" id="UP001589609">
    <property type="component" value="Unassembled WGS sequence"/>
</dbReference>
<dbReference type="InterPro" id="IPR036095">
    <property type="entry name" value="PTS_EIIB-like_sf"/>
</dbReference>
<keyword evidence="1 3" id="KW-0808">Transferase</keyword>
<dbReference type="SUPFAM" id="SSF52794">
    <property type="entry name" value="PTS system IIB component-like"/>
    <property type="match status" value="1"/>
</dbReference>
<evidence type="ECO:0000313" key="4">
    <source>
        <dbReference type="Proteomes" id="UP001589609"/>
    </source>
</evidence>
<dbReference type="EMBL" id="JBHMAF010000032">
    <property type="protein sequence ID" value="MFB9758439.1"/>
    <property type="molecule type" value="Genomic_DNA"/>
</dbReference>